<comment type="caution">
    <text evidence="2">The sequence shown here is derived from an EMBL/GenBank/DDBJ whole genome shotgun (WGS) entry which is preliminary data.</text>
</comment>
<feature type="compositionally biased region" description="Polar residues" evidence="1">
    <location>
        <begin position="176"/>
        <end position="188"/>
    </location>
</feature>
<evidence type="ECO:0000256" key="1">
    <source>
        <dbReference type="SAM" id="MobiDB-lite"/>
    </source>
</evidence>
<dbReference type="EMBL" id="MU157846">
    <property type="protein sequence ID" value="KAF9529383.1"/>
    <property type="molecule type" value="Genomic_DNA"/>
</dbReference>
<protein>
    <submittedName>
        <fullName evidence="2">Uncharacterized protein</fullName>
    </submittedName>
</protein>
<gene>
    <name evidence="2" type="ORF">CPB83DRAFT_893485</name>
</gene>
<feature type="compositionally biased region" description="Polar residues" evidence="1">
    <location>
        <begin position="205"/>
        <end position="218"/>
    </location>
</feature>
<dbReference type="AlphaFoldDB" id="A0A9P6JQZ9"/>
<dbReference type="SUPFAM" id="SSF48371">
    <property type="entry name" value="ARM repeat"/>
    <property type="match status" value="1"/>
</dbReference>
<name>A0A9P6JQZ9_9AGAR</name>
<dbReference type="Proteomes" id="UP000807306">
    <property type="component" value="Unassembled WGS sequence"/>
</dbReference>
<feature type="compositionally biased region" description="Basic and acidic residues" evidence="1">
    <location>
        <begin position="332"/>
        <end position="342"/>
    </location>
</feature>
<accession>A0A9P6JQZ9</accession>
<feature type="compositionally biased region" description="Acidic residues" evidence="1">
    <location>
        <begin position="308"/>
        <end position="320"/>
    </location>
</feature>
<organism evidence="2 3">
    <name type="scientific">Crepidotus variabilis</name>
    <dbReference type="NCBI Taxonomy" id="179855"/>
    <lineage>
        <taxon>Eukaryota</taxon>
        <taxon>Fungi</taxon>
        <taxon>Dikarya</taxon>
        <taxon>Basidiomycota</taxon>
        <taxon>Agaricomycotina</taxon>
        <taxon>Agaricomycetes</taxon>
        <taxon>Agaricomycetidae</taxon>
        <taxon>Agaricales</taxon>
        <taxon>Agaricineae</taxon>
        <taxon>Crepidotaceae</taxon>
        <taxon>Crepidotus</taxon>
    </lineage>
</organism>
<sequence length="912" mass="99486">MAKTAKKTVTNPGKPITAFFTKAAKTPSSPAAPLSSQNAPLLRTSSLATVENVHVDKQALAISNKTNGVVQKSASGSKEKAQSGAVSTRRSERRSLQPAPSITSALKRARTPDLQPVARKHTSGRVKTPERRKSKFDTDSESDPTAQEVIYVKSPNRQPVKKARLSSPAAPEPGPSNISSMDIVPSSQSDEEELPSAPPRFPIVTTASKGSTKHSTLPTPHPEDDNDSFAMAIDQGQHGPSTPSRVLPLPNSTRNYRQMITPPSSDRPDLPPTPVALTQAAKTAKIIADIKARAYARNVSSPEPLLDFQDELESSEDEDLPILPLQNRKASSSKEVEMRDETTSGPSTRRSSRISERLRSGSPPTTLPVLAPPPRPKKSTDPFAALFKEKCKEEKTSHGHDDFRRAEQAALKYGKGNLLDEMNDEEEDDPLLWGPNIASLSIQNILTSNSRSLKENSDDIVVPGSQKDKKGKTIIQILEQDKAERRSQGTTDEEPGIRLWTTASGDEVVAMEVDEHLQVPGKSPIIQLLNGSLKRGDTPRSVSILNMCSFQSVNPDERSKLASFLCDMALSSPSPSLADAAGRALTKFWSSTQQPSSSTITTAQVMSCIIRLGADPFILSAHGWQETAQHGGSAPVRSTTLQQLVDLVTACARTNRLRQAETEELALALLLIGTDSRTTPATSRDIVQAIDLTLQCLSPNSSPLKEREFALATRVLQWLSSYQPPTKLRLLSLLSNGSGPSRRIAEFAAYCVVIDKPEPLLEQYNELPSLLEIIDQLQPYWKSDGVAPGKFAVHQHTNYTYLGLHIAILSVAMSNIKGLAAFEQEKKAAASPPPTPKPFAEKPKTDLELVYRALETLHSSISDGRATHLDRSCTKAAIKQLSMNIFYQREFWIKNSAPVKATRIVHYFTKKV</sequence>
<feature type="region of interest" description="Disordered" evidence="1">
    <location>
        <begin position="61"/>
        <end position="274"/>
    </location>
</feature>
<feature type="region of interest" description="Disordered" evidence="1">
    <location>
        <begin position="295"/>
        <end position="381"/>
    </location>
</feature>
<reference evidence="2" key="1">
    <citation type="submission" date="2020-11" db="EMBL/GenBank/DDBJ databases">
        <authorList>
            <consortium name="DOE Joint Genome Institute"/>
            <person name="Ahrendt S."/>
            <person name="Riley R."/>
            <person name="Andreopoulos W."/>
            <person name="Labutti K."/>
            <person name="Pangilinan J."/>
            <person name="Ruiz-Duenas F.J."/>
            <person name="Barrasa J.M."/>
            <person name="Sanchez-Garcia M."/>
            <person name="Camarero S."/>
            <person name="Miyauchi S."/>
            <person name="Serrano A."/>
            <person name="Linde D."/>
            <person name="Babiker R."/>
            <person name="Drula E."/>
            <person name="Ayuso-Fernandez I."/>
            <person name="Pacheco R."/>
            <person name="Padilla G."/>
            <person name="Ferreira P."/>
            <person name="Barriuso J."/>
            <person name="Kellner H."/>
            <person name="Castanera R."/>
            <person name="Alfaro M."/>
            <person name="Ramirez L."/>
            <person name="Pisabarro A.G."/>
            <person name="Kuo A."/>
            <person name="Tritt A."/>
            <person name="Lipzen A."/>
            <person name="He G."/>
            <person name="Yan M."/>
            <person name="Ng V."/>
            <person name="Cullen D."/>
            <person name="Martin F."/>
            <person name="Rosso M.-N."/>
            <person name="Henrissat B."/>
            <person name="Hibbett D."/>
            <person name="Martinez A.T."/>
            <person name="Grigoriev I.V."/>
        </authorList>
    </citation>
    <scope>NUCLEOTIDE SEQUENCE</scope>
    <source>
        <strain evidence="2">CBS 506.95</strain>
    </source>
</reference>
<feature type="compositionally biased region" description="Low complexity" evidence="1">
    <location>
        <begin position="360"/>
        <end position="369"/>
    </location>
</feature>
<feature type="compositionally biased region" description="Polar residues" evidence="1">
    <location>
        <begin position="238"/>
        <end position="264"/>
    </location>
</feature>
<proteinExistence type="predicted"/>
<feature type="compositionally biased region" description="Polar residues" evidence="1">
    <location>
        <begin position="61"/>
        <end position="76"/>
    </location>
</feature>
<keyword evidence="3" id="KW-1185">Reference proteome</keyword>
<evidence type="ECO:0000313" key="3">
    <source>
        <dbReference type="Proteomes" id="UP000807306"/>
    </source>
</evidence>
<dbReference type="OrthoDB" id="5599613at2759"/>
<dbReference type="InterPro" id="IPR016024">
    <property type="entry name" value="ARM-type_fold"/>
</dbReference>
<feature type="compositionally biased region" description="Basic and acidic residues" evidence="1">
    <location>
        <begin position="127"/>
        <end position="138"/>
    </location>
</feature>
<evidence type="ECO:0000313" key="2">
    <source>
        <dbReference type="EMBL" id="KAF9529383.1"/>
    </source>
</evidence>